<evidence type="ECO:0000313" key="3">
    <source>
        <dbReference type="Proteomes" id="UP000198788"/>
    </source>
</evidence>
<evidence type="ECO:0000313" key="2">
    <source>
        <dbReference type="EMBL" id="SFS37590.1"/>
    </source>
</evidence>
<gene>
    <name evidence="2" type="ORF">SAMN05192570_1014</name>
</gene>
<dbReference type="Proteomes" id="UP000198788">
    <property type="component" value="Unassembled WGS sequence"/>
</dbReference>
<accession>A0A1I6PBS1</accession>
<dbReference type="STRING" id="871741.SAMN05192570_1014"/>
<feature type="region of interest" description="Disordered" evidence="1">
    <location>
        <begin position="67"/>
        <end position="124"/>
    </location>
</feature>
<evidence type="ECO:0000256" key="1">
    <source>
        <dbReference type="SAM" id="MobiDB-lite"/>
    </source>
</evidence>
<feature type="compositionally biased region" description="Polar residues" evidence="1">
    <location>
        <begin position="84"/>
        <end position="93"/>
    </location>
</feature>
<keyword evidence="3" id="KW-1185">Reference proteome</keyword>
<reference evidence="3" key="1">
    <citation type="submission" date="2016-10" db="EMBL/GenBank/DDBJ databases">
        <authorList>
            <person name="Varghese N."/>
            <person name="Submissions S."/>
        </authorList>
    </citation>
    <scope>NUCLEOTIDE SEQUENCE [LARGE SCALE GENOMIC DNA]</scope>
    <source>
        <strain evidence="3">CGMCC 1.10683</strain>
    </source>
</reference>
<dbReference type="AlphaFoldDB" id="A0A1I6PBS1"/>
<protein>
    <submittedName>
        <fullName evidence="2">Uncharacterized protein</fullName>
    </submittedName>
</protein>
<organism evidence="2 3">
    <name type="scientific">Brevundimonas viscosa</name>
    <dbReference type="NCBI Taxonomy" id="871741"/>
    <lineage>
        <taxon>Bacteria</taxon>
        <taxon>Pseudomonadati</taxon>
        <taxon>Pseudomonadota</taxon>
        <taxon>Alphaproteobacteria</taxon>
        <taxon>Caulobacterales</taxon>
        <taxon>Caulobacteraceae</taxon>
        <taxon>Brevundimonas</taxon>
    </lineage>
</organism>
<proteinExistence type="predicted"/>
<dbReference type="EMBL" id="FOZV01000001">
    <property type="protein sequence ID" value="SFS37590.1"/>
    <property type="molecule type" value="Genomic_DNA"/>
</dbReference>
<sequence>MMLPRTVLKGGMVRSNRRGIMAALLALFAAVFVLIPTVDAAACAVELEPAHAAASFADDGGDLPSDPDDHAICSHGHCHHSGTAMPSSPQSVAVTAAISPNLLRPADEPLASRAPSGLERPPRA</sequence>
<name>A0A1I6PBS1_9CAUL</name>